<keyword evidence="1" id="KW-0812">Transmembrane</keyword>
<dbReference type="RefSeq" id="WP_268058033.1">
    <property type="nucleotide sequence ID" value="NZ_JAPOHA010000006.1"/>
</dbReference>
<feature type="transmembrane region" description="Helical" evidence="1">
    <location>
        <begin position="58"/>
        <end position="80"/>
    </location>
</feature>
<dbReference type="EMBL" id="JAPOHA010000006">
    <property type="protein sequence ID" value="MCY1713981.1"/>
    <property type="molecule type" value="Genomic_DNA"/>
</dbReference>
<gene>
    <name evidence="2" type="ORF">OUY18_06910</name>
</gene>
<protein>
    <recommendedName>
        <fullName evidence="4">ABC-transporter type IV</fullName>
    </recommendedName>
</protein>
<dbReference type="InterPro" id="IPR010540">
    <property type="entry name" value="CmpB_TMEM229"/>
</dbReference>
<evidence type="ECO:0000256" key="1">
    <source>
        <dbReference type="SAM" id="Phobius"/>
    </source>
</evidence>
<organism evidence="2 3">
    <name type="scientific">Caproiciproducens galactitolivorans</name>
    <dbReference type="NCBI Taxonomy" id="642589"/>
    <lineage>
        <taxon>Bacteria</taxon>
        <taxon>Bacillati</taxon>
        <taxon>Bacillota</taxon>
        <taxon>Clostridia</taxon>
        <taxon>Eubacteriales</taxon>
        <taxon>Acutalibacteraceae</taxon>
        <taxon>Caproiciproducens</taxon>
    </lineage>
</organism>
<name>A0ABT4BVL8_9FIRM</name>
<evidence type="ECO:0000313" key="3">
    <source>
        <dbReference type="Proteomes" id="UP001082703"/>
    </source>
</evidence>
<evidence type="ECO:0008006" key="4">
    <source>
        <dbReference type="Google" id="ProtNLM"/>
    </source>
</evidence>
<dbReference type="Pfam" id="PF06541">
    <property type="entry name" value="ABC_trans_CmpB"/>
    <property type="match status" value="1"/>
</dbReference>
<keyword evidence="1" id="KW-0472">Membrane</keyword>
<accession>A0ABT4BVL8</accession>
<sequence length="129" mass="14095">MKKNALIFLTGGTIYPTLEILCRGKTDISMAAAGGICLCLINRVCNHDMKLKPLPVKCFVGSGIITVVEFVIGMIVNVVLKLNVWDYSSMPLNVMGQICVPFSMLWCLLTIPAMGLCALCEKSHFIAKQ</sequence>
<keyword evidence="3" id="KW-1185">Reference proteome</keyword>
<reference evidence="2 3" key="1">
    <citation type="submission" date="2022-11" db="EMBL/GenBank/DDBJ databases">
        <authorList>
            <person name="Caiyu Z."/>
        </authorList>
    </citation>
    <scope>NUCLEOTIDE SEQUENCE [LARGE SCALE GENOMIC DNA]</scope>
    <source>
        <strain evidence="2 3">YR-4</strain>
    </source>
</reference>
<comment type="caution">
    <text evidence="2">The sequence shown here is derived from an EMBL/GenBank/DDBJ whole genome shotgun (WGS) entry which is preliminary data.</text>
</comment>
<feature type="transmembrane region" description="Helical" evidence="1">
    <location>
        <begin position="100"/>
        <end position="120"/>
    </location>
</feature>
<proteinExistence type="predicted"/>
<keyword evidence="1" id="KW-1133">Transmembrane helix</keyword>
<dbReference type="Proteomes" id="UP001082703">
    <property type="component" value="Unassembled WGS sequence"/>
</dbReference>
<evidence type="ECO:0000313" key="2">
    <source>
        <dbReference type="EMBL" id="MCY1713981.1"/>
    </source>
</evidence>